<dbReference type="GO" id="GO:0004525">
    <property type="term" value="F:ribonuclease III activity"/>
    <property type="evidence" value="ECO:0007669"/>
    <property type="project" value="InterPro"/>
</dbReference>
<dbReference type="AlphaFoldDB" id="A0A9W4P9H9"/>
<name>A0A9W4P9H9_9EURO</name>
<protein>
    <recommendedName>
        <fullName evidence="1">RNase III domain-containing protein</fullName>
    </recommendedName>
</protein>
<dbReference type="GO" id="GO:0006396">
    <property type="term" value="P:RNA processing"/>
    <property type="evidence" value="ECO:0007669"/>
    <property type="project" value="InterPro"/>
</dbReference>
<keyword evidence="3" id="KW-1185">Reference proteome</keyword>
<gene>
    <name evidence="2" type="ORF">PEGY_LOCUS8292</name>
</gene>
<dbReference type="Gene3D" id="1.10.1520.10">
    <property type="entry name" value="Ribonuclease III domain"/>
    <property type="match status" value="1"/>
</dbReference>
<dbReference type="InterPro" id="IPR000999">
    <property type="entry name" value="RNase_III_dom"/>
</dbReference>
<dbReference type="PROSITE" id="PS50142">
    <property type="entry name" value="RNASE_3_2"/>
    <property type="match status" value="1"/>
</dbReference>
<organism evidence="2 3">
    <name type="scientific">Penicillium egyptiacum</name>
    <dbReference type="NCBI Taxonomy" id="1303716"/>
    <lineage>
        <taxon>Eukaryota</taxon>
        <taxon>Fungi</taxon>
        <taxon>Dikarya</taxon>
        <taxon>Ascomycota</taxon>
        <taxon>Pezizomycotina</taxon>
        <taxon>Eurotiomycetes</taxon>
        <taxon>Eurotiomycetidae</taxon>
        <taxon>Eurotiales</taxon>
        <taxon>Aspergillaceae</taxon>
        <taxon>Penicillium</taxon>
    </lineage>
</organism>
<accession>A0A9W4P9H9</accession>
<evidence type="ECO:0000313" key="2">
    <source>
        <dbReference type="EMBL" id="CAG8905856.1"/>
    </source>
</evidence>
<dbReference type="OrthoDB" id="67027at2759"/>
<proteinExistence type="predicted"/>
<comment type="caution">
    <text evidence="2">The sequence shown here is derived from an EMBL/GenBank/DDBJ whole genome shotgun (WGS) entry which is preliminary data.</text>
</comment>
<dbReference type="CDD" id="cd00593">
    <property type="entry name" value="RIBOc"/>
    <property type="match status" value="1"/>
</dbReference>
<dbReference type="SUPFAM" id="SSF69065">
    <property type="entry name" value="RNase III domain-like"/>
    <property type="match status" value="1"/>
</dbReference>
<evidence type="ECO:0000259" key="1">
    <source>
        <dbReference type="PROSITE" id="PS50142"/>
    </source>
</evidence>
<evidence type="ECO:0000313" key="3">
    <source>
        <dbReference type="Proteomes" id="UP001154252"/>
    </source>
</evidence>
<dbReference type="SMART" id="SM00535">
    <property type="entry name" value="RIBOc"/>
    <property type="match status" value="1"/>
</dbReference>
<reference evidence="2" key="1">
    <citation type="submission" date="2021-07" db="EMBL/GenBank/DDBJ databases">
        <authorList>
            <person name="Branca A.L. A."/>
        </authorList>
    </citation>
    <scope>NUCLEOTIDE SEQUENCE</scope>
</reference>
<dbReference type="Proteomes" id="UP001154252">
    <property type="component" value="Unassembled WGS sequence"/>
</dbReference>
<dbReference type="EMBL" id="CAJVRC010000888">
    <property type="protein sequence ID" value="CAG8905856.1"/>
    <property type="molecule type" value="Genomic_DNA"/>
</dbReference>
<dbReference type="InterPro" id="IPR036389">
    <property type="entry name" value="RNase_III_sf"/>
</dbReference>
<feature type="domain" description="RNase III" evidence="1">
    <location>
        <begin position="16"/>
        <end position="133"/>
    </location>
</feature>
<sequence>MVGRHIYLFLPSDAELEDFEKKIKYRFSNRALIREALQASSAVNEDGNKTLALIGDKLLDVVIVTSGRSKNKIRGDISNMIQQKAGNDYLCKQGFALGIDKFIVKNPSQSDVGKKVMAATMEAIVGAVFLDCNKQIAPCADVMTALGLSWPE</sequence>
<dbReference type="Pfam" id="PF00636">
    <property type="entry name" value="Ribonuclease_3"/>
    <property type="match status" value="1"/>
</dbReference>